<evidence type="ECO:0000313" key="3">
    <source>
        <dbReference type="Proteomes" id="UP000054359"/>
    </source>
</evidence>
<dbReference type="Proteomes" id="UP000054359">
    <property type="component" value="Unassembled WGS sequence"/>
</dbReference>
<sequence length="74" mass="8859">MKNEKKRGQLMLDSDDINEAEQEKENTFSKYKFEDTDLKRTMTALSDVILDQPMNEKRINIQDNFNIKKENEFL</sequence>
<name>A0A087UIX4_STEMI</name>
<evidence type="ECO:0000256" key="1">
    <source>
        <dbReference type="SAM" id="MobiDB-lite"/>
    </source>
</evidence>
<reference evidence="2 3" key="1">
    <citation type="submission" date="2013-11" db="EMBL/GenBank/DDBJ databases">
        <title>Genome sequencing of Stegodyphus mimosarum.</title>
        <authorList>
            <person name="Bechsgaard J."/>
        </authorList>
    </citation>
    <scope>NUCLEOTIDE SEQUENCE [LARGE SCALE GENOMIC DNA]</scope>
</reference>
<feature type="region of interest" description="Disordered" evidence="1">
    <location>
        <begin position="1"/>
        <end position="25"/>
    </location>
</feature>
<feature type="non-terminal residue" evidence="2">
    <location>
        <position position="74"/>
    </location>
</feature>
<dbReference type="EMBL" id="KK120002">
    <property type="protein sequence ID" value="KFM77313.1"/>
    <property type="molecule type" value="Genomic_DNA"/>
</dbReference>
<dbReference type="AlphaFoldDB" id="A0A087UIX4"/>
<keyword evidence="3" id="KW-1185">Reference proteome</keyword>
<accession>A0A087UIX4</accession>
<protein>
    <submittedName>
        <fullName evidence="2">Uncharacterized protein</fullName>
    </submittedName>
</protein>
<evidence type="ECO:0000313" key="2">
    <source>
        <dbReference type="EMBL" id="KFM77313.1"/>
    </source>
</evidence>
<proteinExistence type="predicted"/>
<gene>
    <name evidence="2" type="ORF">X975_23131</name>
</gene>
<organism evidence="2 3">
    <name type="scientific">Stegodyphus mimosarum</name>
    <name type="common">African social velvet spider</name>
    <dbReference type="NCBI Taxonomy" id="407821"/>
    <lineage>
        <taxon>Eukaryota</taxon>
        <taxon>Metazoa</taxon>
        <taxon>Ecdysozoa</taxon>
        <taxon>Arthropoda</taxon>
        <taxon>Chelicerata</taxon>
        <taxon>Arachnida</taxon>
        <taxon>Araneae</taxon>
        <taxon>Araneomorphae</taxon>
        <taxon>Entelegynae</taxon>
        <taxon>Eresoidea</taxon>
        <taxon>Eresidae</taxon>
        <taxon>Stegodyphus</taxon>
    </lineage>
</organism>